<evidence type="ECO:0000259" key="1">
    <source>
        <dbReference type="PROSITE" id="PS50004"/>
    </source>
</evidence>
<proteinExistence type="predicted"/>
<dbReference type="GO" id="GO:0070382">
    <property type="term" value="C:exocytic vesicle"/>
    <property type="evidence" value="ECO:0007669"/>
    <property type="project" value="TreeGrafter"/>
</dbReference>
<dbReference type="GO" id="GO:0005886">
    <property type="term" value="C:plasma membrane"/>
    <property type="evidence" value="ECO:0007669"/>
    <property type="project" value="TreeGrafter"/>
</dbReference>
<dbReference type="InterPro" id="IPR000008">
    <property type="entry name" value="C2_dom"/>
</dbReference>
<feature type="domain" description="C2" evidence="1">
    <location>
        <begin position="2"/>
        <end position="139"/>
    </location>
</feature>
<evidence type="ECO:0000313" key="2">
    <source>
        <dbReference type="WBParaSite" id="HNAJ_0001236801-mRNA-1"/>
    </source>
</evidence>
<dbReference type="Gene3D" id="2.60.40.150">
    <property type="entry name" value="C2 domain"/>
    <property type="match status" value="1"/>
</dbReference>
<dbReference type="GO" id="GO:0042043">
    <property type="term" value="F:neurexin family protein binding"/>
    <property type="evidence" value="ECO:0007669"/>
    <property type="project" value="TreeGrafter"/>
</dbReference>
<dbReference type="Pfam" id="PF00168">
    <property type="entry name" value="C2"/>
    <property type="match status" value="1"/>
</dbReference>
<dbReference type="PROSITE" id="PS50004">
    <property type="entry name" value="C2"/>
    <property type="match status" value="1"/>
</dbReference>
<organism evidence="2">
    <name type="scientific">Rodentolepis nana</name>
    <name type="common">Dwarf tapeworm</name>
    <name type="synonym">Hymenolepis nana</name>
    <dbReference type="NCBI Taxonomy" id="102285"/>
    <lineage>
        <taxon>Eukaryota</taxon>
        <taxon>Metazoa</taxon>
        <taxon>Spiralia</taxon>
        <taxon>Lophotrochozoa</taxon>
        <taxon>Platyhelminthes</taxon>
        <taxon>Cestoda</taxon>
        <taxon>Eucestoda</taxon>
        <taxon>Cyclophyllidea</taxon>
        <taxon>Hymenolepididae</taxon>
        <taxon>Rodentolepis</taxon>
    </lineage>
</organism>
<dbReference type="GO" id="GO:0006887">
    <property type="term" value="P:exocytosis"/>
    <property type="evidence" value="ECO:0007669"/>
    <property type="project" value="TreeGrafter"/>
</dbReference>
<sequence length="162" mass="17974">LTKGHIQLGVMYATQDQNQGELHIYIKSATDLNVPLGANEGGGDSKNRVNPFVKTYLLPEREKNSKRKTKIIKKSNNPTWEEVLVYKGIVKTQLPSIGVEVVVWDAPKIGYYEYLGGCNLNAGSRSGFGMDAAGIERSLWVEMMSKPNKMIEGNVPLRSTMD</sequence>
<dbReference type="SMART" id="SM00239">
    <property type="entry name" value="C2"/>
    <property type="match status" value="1"/>
</dbReference>
<dbReference type="SUPFAM" id="SSF49562">
    <property type="entry name" value="C2 domain (Calcium/lipid-binding domain, CaLB)"/>
    <property type="match status" value="1"/>
</dbReference>
<dbReference type="InterPro" id="IPR035892">
    <property type="entry name" value="C2_domain_sf"/>
</dbReference>
<accession>A0A0R3TWY0</accession>
<dbReference type="AlphaFoldDB" id="A0A0R3TWY0"/>
<dbReference type="PANTHER" id="PTHR45716">
    <property type="entry name" value="BITESIZE, ISOFORM I"/>
    <property type="match status" value="1"/>
</dbReference>
<dbReference type="STRING" id="102285.A0A0R3TWY0"/>
<dbReference type="PANTHER" id="PTHR45716:SF2">
    <property type="entry name" value="BITESIZE, ISOFORM I"/>
    <property type="match status" value="1"/>
</dbReference>
<name>A0A0R3TWY0_RODNA</name>
<protein>
    <submittedName>
        <fullName evidence="2">C2 domain-containing protein</fullName>
    </submittedName>
</protein>
<reference evidence="2" key="1">
    <citation type="submission" date="2017-02" db="UniProtKB">
        <authorList>
            <consortium name="WormBaseParasite"/>
        </authorList>
    </citation>
    <scope>IDENTIFICATION</scope>
</reference>
<dbReference type="WBParaSite" id="HNAJ_0001236801-mRNA-1">
    <property type="protein sequence ID" value="HNAJ_0001236801-mRNA-1"/>
    <property type="gene ID" value="HNAJ_0001236801"/>
</dbReference>